<name>A0A927HGB8_9RHOB</name>
<proteinExistence type="predicted"/>
<evidence type="ECO:0000313" key="1">
    <source>
        <dbReference type="EMBL" id="MBD3664090.1"/>
    </source>
</evidence>
<dbReference type="Gene3D" id="3.40.50.720">
    <property type="entry name" value="NAD(P)-binding Rossmann-like Domain"/>
    <property type="match status" value="1"/>
</dbReference>
<dbReference type="RefSeq" id="WP_191074999.1">
    <property type="nucleotide sequence ID" value="NZ_JACTAG010000001.1"/>
</dbReference>
<comment type="caution">
    <text evidence="1">The sequence shown here is derived from an EMBL/GenBank/DDBJ whole genome shotgun (WGS) entry which is preliminary data.</text>
</comment>
<sequence length="229" mass="24572">MRTVSVIGHGEIGGALVRGIADLNAWQLGRVLTRHAVPDLEEQTQDGNRFLVHPVDLIIDAAGPDALRALGPRALAIAPVWSVGAVAMAAPEFQARIAAVSEKSGHPLRLFACGMANMPLTARRLRITMRSAEIEASWTGPLSQAVARWPDMLNSAVAVALNGPGLEATVLSMQAGGTNGVHEIEIEAEEDGITWQRTIRFDASSQTSHPVARMLLTELARANRRWRGV</sequence>
<reference evidence="1" key="1">
    <citation type="submission" date="2020-08" db="EMBL/GenBank/DDBJ databases">
        <title>Sulfitobacter aestuariivivens sp. nov., isolated from a tidal flat.</title>
        <authorList>
            <person name="Park S."/>
            <person name="Yoon J.-H."/>
        </authorList>
    </citation>
    <scope>NUCLEOTIDE SEQUENCE</scope>
    <source>
        <strain evidence="1">TSTF-M16</strain>
    </source>
</reference>
<organism evidence="1 2">
    <name type="scientific">Sulfitobacter aestuariivivens</name>
    <dbReference type="NCBI Taxonomy" id="2766981"/>
    <lineage>
        <taxon>Bacteria</taxon>
        <taxon>Pseudomonadati</taxon>
        <taxon>Pseudomonadota</taxon>
        <taxon>Alphaproteobacteria</taxon>
        <taxon>Rhodobacterales</taxon>
        <taxon>Roseobacteraceae</taxon>
        <taxon>Sulfitobacter</taxon>
    </lineage>
</organism>
<evidence type="ECO:0000313" key="2">
    <source>
        <dbReference type="Proteomes" id="UP000635142"/>
    </source>
</evidence>
<dbReference type="Proteomes" id="UP000635142">
    <property type="component" value="Unassembled WGS sequence"/>
</dbReference>
<dbReference type="EMBL" id="JACTAG010000001">
    <property type="protein sequence ID" value="MBD3664090.1"/>
    <property type="molecule type" value="Genomic_DNA"/>
</dbReference>
<keyword evidence="2" id="KW-1185">Reference proteome</keyword>
<dbReference type="Gene3D" id="3.30.360.10">
    <property type="entry name" value="Dihydrodipicolinate Reductase, domain 2"/>
    <property type="match status" value="1"/>
</dbReference>
<gene>
    <name evidence="1" type="ORF">H9Q16_09170</name>
</gene>
<dbReference type="AlphaFoldDB" id="A0A927HGB8"/>
<protein>
    <submittedName>
        <fullName evidence="1">DUF108 domain-containing protein</fullName>
    </submittedName>
</protein>
<accession>A0A927HGB8</accession>